<evidence type="ECO:0000256" key="6">
    <source>
        <dbReference type="ARBA" id="ARBA00022840"/>
    </source>
</evidence>
<dbReference type="InterPro" id="IPR003593">
    <property type="entry name" value="AAA+_ATPase"/>
</dbReference>
<dbReference type="GO" id="GO:0016887">
    <property type="term" value="F:ATP hydrolysis activity"/>
    <property type="evidence" value="ECO:0007669"/>
    <property type="project" value="InterPro"/>
</dbReference>
<dbReference type="InterPro" id="IPR003439">
    <property type="entry name" value="ABC_transporter-like_ATP-bd"/>
</dbReference>
<dbReference type="PROSITE" id="PS00211">
    <property type="entry name" value="ABC_TRANSPORTER_1"/>
    <property type="match status" value="1"/>
</dbReference>
<evidence type="ECO:0000256" key="8">
    <source>
        <dbReference type="ARBA" id="ARBA00023065"/>
    </source>
</evidence>
<evidence type="ECO:0000256" key="9">
    <source>
        <dbReference type="ARBA" id="ARBA00023136"/>
    </source>
</evidence>
<evidence type="ECO:0000256" key="5">
    <source>
        <dbReference type="ARBA" id="ARBA00022741"/>
    </source>
</evidence>
<accession>A0AAU0MFD3</accession>
<evidence type="ECO:0000313" key="12">
    <source>
        <dbReference type="Proteomes" id="UP001329313"/>
    </source>
</evidence>
<keyword evidence="8" id="KW-0406">Ion transport</keyword>
<dbReference type="InterPro" id="IPR027417">
    <property type="entry name" value="P-loop_NTPase"/>
</dbReference>
<evidence type="ECO:0000256" key="2">
    <source>
        <dbReference type="ARBA" id="ARBA00022448"/>
    </source>
</evidence>
<dbReference type="PANTHER" id="PTHR42771">
    <property type="entry name" value="IRON(3+)-HYDROXAMATE IMPORT ATP-BINDING PROTEIN FHUC"/>
    <property type="match status" value="1"/>
</dbReference>
<dbReference type="EMBL" id="CP137080">
    <property type="protein sequence ID" value="WOQ68860.1"/>
    <property type="molecule type" value="Genomic_DNA"/>
</dbReference>
<dbReference type="Proteomes" id="UP001329313">
    <property type="component" value="Chromosome"/>
</dbReference>
<keyword evidence="6 11" id="KW-0067">ATP-binding</keyword>
<dbReference type="AlphaFoldDB" id="A0AAU0MFD3"/>
<dbReference type="Pfam" id="PF00005">
    <property type="entry name" value="ABC_tran"/>
    <property type="match status" value="1"/>
</dbReference>
<reference evidence="11 12" key="1">
    <citation type="submission" date="2023-10" db="EMBL/GenBank/DDBJ databases">
        <title>Y20.</title>
        <authorList>
            <person name="Zhang G."/>
            <person name="Ding Y."/>
        </authorList>
    </citation>
    <scope>NUCLEOTIDE SEQUENCE [LARGE SCALE GENOMIC DNA]</scope>
    <source>
        <strain evidence="11 12">Y20</strain>
    </source>
</reference>
<evidence type="ECO:0000256" key="3">
    <source>
        <dbReference type="ARBA" id="ARBA00022475"/>
    </source>
</evidence>
<gene>
    <name evidence="11" type="ORF">RYJ27_09075</name>
</gene>
<dbReference type="GO" id="GO:0005524">
    <property type="term" value="F:ATP binding"/>
    <property type="evidence" value="ECO:0007669"/>
    <property type="project" value="UniProtKB-KW"/>
</dbReference>
<evidence type="ECO:0000313" key="11">
    <source>
        <dbReference type="EMBL" id="WOQ68860.1"/>
    </source>
</evidence>
<keyword evidence="5" id="KW-0547">Nucleotide-binding</keyword>
<keyword evidence="2" id="KW-0813">Transport</keyword>
<dbReference type="InterPro" id="IPR017871">
    <property type="entry name" value="ABC_transporter-like_CS"/>
</dbReference>
<dbReference type="InterPro" id="IPR051535">
    <property type="entry name" value="Siderophore_ABC-ATPase"/>
</dbReference>
<evidence type="ECO:0000259" key="10">
    <source>
        <dbReference type="SMART" id="SM00382"/>
    </source>
</evidence>
<feature type="domain" description="AAA+ ATPase" evidence="10">
    <location>
        <begin position="31"/>
        <end position="220"/>
    </location>
</feature>
<dbReference type="Gene3D" id="3.40.50.300">
    <property type="entry name" value="P-loop containing nucleotide triphosphate hydrolases"/>
    <property type="match status" value="1"/>
</dbReference>
<dbReference type="KEGG" id="mliy:RYJ27_09075"/>
<dbReference type="GO" id="GO:0005886">
    <property type="term" value="C:plasma membrane"/>
    <property type="evidence" value="ECO:0007669"/>
    <property type="project" value="UniProtKB-SubCell"/>
</dbReference>
<dbReference type="SUPFAM" id="SSF52540">
    <property type="entry name" value="P-loop containing nucleoside triphosphate hydrolases"/>
    <property type="match status" value="1"/>
</dbReference>
<sequence length="265" mass="28933">MIEHHRLAAEGLTLAYGDREVVRNMDLTVPEGRITAIVGANGCGKSTVLRALARLIRPREGAVMLDGEEIHRLSSREVARRLGLLPQSPTAPEGIVVTDLVGRGRHPHQRFLARWSADDYATVAEALDATGIADLADRAVDELSGGQRQRVWIAMALAQQTDILLLDEPTTFLDVTHQIEVLDLLTDLNRTRGTTIVMVLHDLNLAARYADHLIAVHEGRIHASGSPAEVISPKIVREVFDLDCTVIPDPVSGAPLVLPRGRHHS</sequence>
<keyword evidence="12" id="KW-1185">Reference proteome</keyword>
<dbReference type="PANTHER" id="PTHR42771:SF2">
    <property type="entry name" value="IRON(3+)-HYDROXAMATE IMPORT ATP-BINDING PROTEIN FHUC"/>
    <property type="match status" value="1"/>
</dbReference>
<dbReference type="RefSeq" id="WP_330170001.1">
    <property type="nucleotide sequence ID" value="NZ_CP137080.1"/>
</dbReference>
<dbReference type="SMART" id="SM00382">
    <property type="entry name" value="AAA"/>
    <property type="match status" value="1"/>
</dbReference>
<evidence type="ECO:0000256" key="1">
    <source>
        <dbReference type="ARBA" id="ARBA00004202"/>
    </source>
</evidence>
<name>A0AAU0MFD3_9MICO</name>
<keyword evidence="3" id="KW-1003">Cell membrane</keyword>
<evidence type="ECO:0000256" key="7">
    <source>
        <dbReference type="ARBA" id="ARBA00023004"/>
    </source>
</evidence>
<keyword evidence="4" id="KW-0410">Iron transport</keyword>
<dbReference type="FunFam" id="3.40.50.300:FF:000134">
    <property type="entry name" value="Iron-enterobactin ABC transporter ATP-binding protein"/>
    <property type="match status" value="1"/>
</dbReference>
<protein>
    <submittedName>
        <fullName evidence="11">ABC transporter ATP-binding protein</fullName>
    </submittedName>
</protein>
<comment type="subcellular location">
    <subcellularLocation>
        <location evidence="1">Cell membrane</location>
        <topology evidence="1">Peripheral membrane protein</topology>
    </subcellularLocation>
</comment>
<keyword evidence="9" id="KW-0472">Membrane</keyword>
<dbReference type="CDD" id="cd03214">
    <property type="entry name" value="ABC_Iron-Siderophores_B12_Hemin"/>
    <property type="match status" value="1"/>
</dbReference>
<dbReference type="GO" id="GO:0006826">
    <property type="term" value="P:iron ion transport"/>
    <property type="evidence" value="ECO:0007669"/>
    <property type="project" value="UniProtKB-KW"/>
</dbReference>
<keyword evidence="7" id="KW-0408">Iron</keyword>
<evidence type="ECO:0000256" key="4">
    <source>
        <dbReference type="ARBA" id="ARBA00022496"/>
    </source>
</evidence>
<organism evidence="11 12">
    <name type="scientific">Microbacterium limosum</name>
    <dbReference type="NCBI Taxonomy" id="3079935"/>
    <lineage>
        <taxon>Bacteria</taxon>
        <taxon>Bacillati</taxon>
        <taxon>Actinomycetota</taxon>
        <taxon>Actinomycetes</taxon>
        <taxon>Micrococcales</taxon>
        <taxon>Microbacteriaceae</taxon>
        <taxon>Microbacterium</taxon>
    </lineage>
</organism>
<proteinExistence type="predicted"/>